<feature type="non-terminal residue" evidence="2">
    <location>
        <position position="74"/>
    </location>
</feature>
<dbReference type="InterPro" id="IPR050951">
    <property type="entry name" value="Retrovirus_Pol_polyprotein"/>
</dbReference>
<sequence length="74" mass="8391">MDTWSETHQVVIPLSVRPAIIELAHDGVSGHLGIQKTYKKVLHHFFWPGIKKDVSKFVKTCHICQLVGKPNECI</sequence>
<accession>A0A1Y1S3U7</accession>
<comment type="caution">
    <text evidence="2">The sequence shown here is derived from an EMBL/GenBank/DDBJ whole genome shotgun (WGS) entry which is preliminary data.</text>
</comment>
<keyword evidence="3" id="KW-1185">Reference proteome</keyword>
<dbReference type="EMBL" id="LWDP01000285">
    <property type="protein sequence ID" value="ORD93019.1"/>
    <property type="molecule type" value="Genomic_DNA"/>
</dbReference>
<organism evidence="2 3">
    <name type="scientific">Enterospora canceri</name>
    <dbReference type="NCBI Taxonomy" id="1081671"/>
    <lineage>
        <taxon>Eukaryota</taxon>
        <taxon>Fungi</taxon>
        <taxon>Fungi incertae sedis</taxon>
        <taxon>Microsporidia</taxon>
        <taxon>Enterocytozoonidae</taxon>
        <taxon>Enterospora</taxon>
    </lineage>
</organism>
<gene>
    <name evidence="2" type="ORF">ECANGB1_1772</name>
</gene>
<reference evidence="2 3" key="1">
    <citation type="journal article" date="2017" name="Environ. Microbiol.">
        <title>Decay of the glycolytic pathway and adaptation to intranuclear parasitism within Enterocytozoonidae microsporidia.</title>
        <authorList>
            <person name="Wiredu Boakye D."/>
            <person name="Jaroenlak P."/>
            <person name="Prachumwat A."/>
            <person name="Williams T.A."/>
            <person name="Bateman K.S."/>
            <person name="Itsathitphaisarn O."/>
            <person name="Sritunyalucksana K."/>
            <person name="Paszkiewicz K.H."/>
            <person name="Moore K.A."/>
            <person name="Stentiford G.D."/>
            <person name="Williams B.A."/>
        </authorList>
    </citation>
    <scope>NUCLEOTIDE SEQUENCE [LARGE SCALE GENOMIC DNA]</scope>
    <source>
        <strain evidence="2 3">GB1</strain>
    </source>
</reference>
<dbReference type="VEuPathDB" id="MicrosporidiaDB:ECANGB1_1772"/>
<dbReference type="OrthoDB" id="2273864at2759"/>
<dbReference type="AlphaFoldDB" id="A0A1Y1S3U7"/>
<evidence type="ECO:0000259" key="1">
    <source>
        <dbReference type="Pfam" id="PF17921"/>
    </source>
</evidence>
<dbReference type="Proteomes" id="UP000192639">
    <property type="component" value="Unassembled WGS sequence"/>
</dbReference>
<evidence type="ECO:0000313" key="2">
    <source>
        <dbReference type="EMBL" id="ORD93019.1"/>
    </source>
</evidence>
<dbReference type="Pfam" id="PF17921">
    <property type="entry name" value="Integrase_H2C2"/>
    <property type="match status" value="1"/>
</dbReference>
<dbReference type="PANTHER" id="PTHR37984:SF15">
    <property type="entry name" value="INTEGRASE CATALYTIC DOMAIN-CONTAINING PROTEIN"/>
    <property type="match status" value="1"/>
</dbReference>
<dbReference type="Gene3D" id="1.10.340.70">
    <property type="match status" value="1"/>
</dbReference>
<name>A0A1Y1S3U7_9MICR</name>
<feature type="domain" description="Integrase zinc-binding" evidence="1">
    <location>
        <begin position="12"/>
        <end position="67"/>
    </location>
</feature>
<dbReference type="InterPro" id="IPR041588">
    <property type="entry name" value="Integrase_H2C2"/>
</dbReference>
<dbReference type="FunFam" id="1.10.340.70:FF:000001">
    <property type="entry name" value="Retrovirus-related Pol polyprotein from transposon gypsy-like Protein"/>
    <property type="match status" value="1"/>
</dbReference>
<dbReference type="PANTHER" id="PTHR37984">
    <property type="entry name" value="PROTEIN CBG26694"/>
    <property type="match status" value="1"/>
</dbReference>
<protein>
    <recommendedName>
        <fullName evidence="1">Integrase zinc-binding domain-containing protein</fullName>
    </recommendedName>
</protein>
<proteinExistence type="predicted"/>
<evidence type="ECO:0000313" key="3">
    <source>
        <dbReference type="Proteomes" id="UP000192639"/>
    </source>
</evidence>